<dbReference type="EMBL" id="MN740300">
    <property type="protein sequence ID" value="QHT99038.1"/>
    <property type="molecule type" value="Genomic_DNA"/>
</dbReference>
<name>A0A6C0J086_9ZZZZ</name>
<reference evidence="1" key="1">
    <citation type="journal article" date="2020" name="Nature">
        <title>Giant virus diversity and host interactions through global metagenomics.</title>
        <authorList>
            <person name="Schulz F."/>
            <person name="Roux S."/>
            <person name="Paez-Espino D."/>
            <person name="Jungbluth S."/>
            <person name="Walsh D.A."/>
            <person name="Denef V.J."/>
            <person name="McMahon K.D."/>
            <person name="Konstantinidis K.T."/>
            <person name="Eloe-Fadrosh E.A."/>
            <person name="Kyrpides N.C."/>
            <person name="Woyke T."/>
        </authorList>
    </citation>
    <scope>NUCLEOTIDE SEQUENCE</scope>
    <source>
        <strain evidence="1">GVMAG-M-3300025695-21</strain>
    </source>
</reference>
<accession>A0A6C0J086</accession>
<sequence length="357" mass="41916">MNKCEELYSSITNGDVKESIVIVTNFLLTSLNNIDLLENTLINICSYIGSFISIYDVKKWIDLLNNTRTLLENETFVIKDVYNVITKMCILCDIYNKYPITKCGTMTLKSLKEKVTPVFQKTNMKLSSNGLMRFSDIIPPHDNEYYHEAIRIISVIIFYIKTVDNVSHDDGNKLTDISNMLRNVLDYILRTKFKFETKFNSLDSDNAWFIWGVFIILYNESFIDDSYWLYKNNYKKKDKQKRLGLLWGTAISIIYSHKKNISKGWNTKEENVIKRIDELSISLYNDIRKDLINSGIIEDNFVTNKTVKENYDTDGIEHIINYYPKINNDLIYRSTIEQPQLLQGQKENNIIKYINYK</sequence>
<proteinExistence type="predicted"/>
<organism evidence="1">
    <name type="scientific">viral metagenome</name>
    <dbReference type="NCBI Taxonomy" id="1070528"/>
    <lineage>
        <taxon>unclassified sequences</taxon>
        <taxon>metagenomes</taxon>
        <taxon>organismal metagenomes</taxon>
    </lineage>
</organism>
<evidence type="ECO:0000313" key="1">
    <source>
        <dbReference type="EMBL" id="QHT99038.1"/>
    </source>
</evidence>
<protein>
    <submittedName>
        <fullName evidence="1">Uncharacterized protein</fullName>
    </submittedName>
</protein>
<dbReference type="AlphaFoldDB" id="A0A6C0J086"/>